<comment type="caution">
    <text evidence="1">The sequence shown here is derived from an EMBL/GenBank/DDBJ whole genome shotgun (WGS) entry which is preliminary data.</text>
</comment>
<dbReference type="Proteomes" id="UP001491310">
    <property type="component" value="Unassembled WGS sequence"/>
</dbReference>
<organism evidence="1 2">
    <name type="scientific">Coccomyxa subellipsoidea</name>
    <dbReference type="NCBI Taxonomy" id="248742"/>
    <lineage>
        <taxon>Eukaryota</taxon>
        <taxon>Viridiplantae</taxon>
        <taxon>Chlorophyta</taxon>
        <taxon>core chlorophytes</taxon>
        <taxon>Trebouxiophyceae</taxon>
        <taxon>Trebouxiophyceae incertae sedis</taxon>
        <taxon>Coccomyxaceae</taxon>
        <taxon>Coccomyxa</taxon>
    </lineage>
</organism>
<gene>
    <name evidence="1" type="ORF">WJX75_003956</name>
</gene>
<evidence type="ECO:0008006" key="3">
    <source>
        <dbReference type="Google" id="ProtNLM"/>
    </source>
</evidence>
<dbReference type="EMBL" id="JALJOT010000006">
    <property type="protein sequence ID" value="KAK9909548.1"/>
    <property type="molecule type" value="Genomic_DNA"/>
</dbReference>
<sequence length="146" mass="16800">MMPEHTEAFVHSWLLKLEEVSNTVDEKAKALVKVRFEIEELEHTLESDLRCQEIKCSNLHKMYIKRALGAVLTKSPECRTYEKITREELEEDKDLQLVQRRQVSLGPKGRVLQVPKGLLSQQITFQKNARVEEGFDSGESRDATGC</sequence>
<accession>A0ABR2YRH0</accession>
<reference evidence="1 2" key="1">
    <citation type="journal article" date="2024" name="Nat. Commun.">
        <title>Phylogenomics reveals the evolutionary origins of lichenization in chlorophyte algae.</title>
        <authorList>
            <person name="Puginier C."/>
            <person name="Libourel C."/>
            <person name="Otte J."/>
            <person name="Skaloud P."/>
            <person name="Haon M."/>
            <person name="Grisel S."/>
            <person name="Petersen M."/>
            <person name="Berrin J.G."/>
            <person name="Delaux P.M."/>
            <person name="Dal Grande F."/>
            <person name="Keller J."/>
        </authorList>
    </citation>
    <scope>NUCLEOTIDE SEQUENCE [LARGE SCALE GENOMIC DNA]</scope>
    <source>
        <strain evidence="1 2">SAG 216-7</strain>
    </source>
</reference>
<protein>
    <recommendedName>
        <fullName evidence="3">Rx N-terminal domain-containing protein</fullName>
    </recommendedName>
</protein>
<evidence type="ECO:0000313" key="2">
    <source>
        <dbReference type="Proteomes" id="UP001491310"/>
    </source>
</evidence>
<name>A0ABR2YRH0_9CHLO</name>
<keyword evidence="2" id="KW-1185">Reference proteome</keyword>
<evidence type="ECO:0000313" key="1">
    <source>
        <dbReference type="EMBL" id="KAK9909548.1"/>
    </source>
</evidence>
<proteinExistence type="predicted"/>